<proteinExistence type="predicted"/>
<accession>A0A3N4IDI6</accession>
<dbReference type="Proteomes" id="UP000275078">
    <property type="component" value="Unassembled WGS sequence"/>
</dbReference>
<evidence type="ECO:0000256" key="1">
    <source>
        <dbReference type="SAM" id="MobiDB-lite"/>
    </source>
</evidence>
<keyword evidence="3" id="KW-1185">Reference proteome</keyword>
<protein>
    <submittedName>
        <fullName evidence="2">Uncharacterized protein</fullName>
    </submittedName>
</protein>
<feature type="region of interest" description="Disordered" evidence="1">
    <location>
        <begin position="164"/>
        <end position="193"/>
    </location>
</feature>
<organism evidence="2 3">
    <name type="scientific">Ascobolus immersus RN42</name>
    <dbReference type="NCBI Taxonomy" id="1160509"/>
    <lineage>
        <taxon>Eukaryota</taxon>
        <taxon>Fungi</taxon>
        <taxon>Dikarya</taxon>
        <taxon>Ascomycota</taxon>
        <taxon>Pezizomycotina</taxon>
        <taxon>Pezizomycetes</taxon>
        <taxon>Pezizales</taxon>
        <taxon>Ascobolaceae</taxon>
        <taxon>Ascobolus</taxon>
    </lineage>
</organism>
<gene>
    <name evidence="2" type="ORF">BJ508DRAFT_413174</name>
</gene>
<name>A0A3N4IDI6_ASCIM</name>
<evidence type="ECO:0000313" key="3">
    <source>
        <dbReference type="Proteomes" id="UP000275078"/>
    </source>
</evidence>
<reference evidence="2 3" key="1">
    <citation type="journal article" date="2018" name="Nat. Ecol. Evol.">
        <title>Pezizomycetes genomes reveal the molecular basis of ectomycorrhizal truffle lifestyle.</title>
        <authorList>
            <person name="Murat C."/>
            <person name="Payen T."/>
            <person name="Noel B."/>
            <person name="Kuo A."/>
            <person name="Morin E."/>
            <person name="Chen J."/>
            <person name="Kohler A."/>
            <person name="Krizsan K."/>
            <person name="Balestrini R."/>
            <person name="Da Silva C."/>
            <person name="Montanini B."/>
            <person name="Hainaut M."/>
            <person name="Levati E."/>
            <person name="Barry K.W."/>
            <person name="Belfiori B."/>
            <person name="Cichocki N."/>
            <person name="Clum A."/>
            <person name="Dockter R.B."/>
            <person name="Fauchery L."/>
            <person name="Guy J."/>
            <person name="Iotti M."/>
            <person name="Le Tacon F."/>
            <person name="Lindquist E.A."/>
            <person name="Lipzen A."/>
            <person name="Malagnac F."/>
            <person name="Mello A."/>
            <person name="Molinier V."/>
            <person name="Miyauchi S."/>
            <person name="Poulain J."/>
            <person name="Riccioni C."/>
            <person name="Rubini A."/>
            <person name="Sitrit Y."/>
            <person name="Splivallo R."/>
            <person name="Traeger S."/>
            <person name="Wang M."/>
            <person name="Zifcakova L."/>
            <person name="Wipf D."/>
            <person name="Zambonelli A."/>
            <person name="Paolocci F."/>
            <person name="Nowrousian M."/>
            <person name="Ottonello S."/>
            <person name="Baldrian P."/>
            <person name="Spatafora J.W."/>
            <person name="Henrissat B."/>
            <person name="Nagy L.G."/>
            <person name="Aury J.M."/>
            <person name="Wincker P."/>
            <person name="Grigoriev I.V."/>
            <person name="Bonfante P."/>
            <person name="Martin F.M."/>
        </authorList>
    </citation>
    <scope>NUCLEOTIDE SEQUENCE [LARGE SCALE GENOMIC DNA]</scope>
    <source>
        <strain evidence="2 3">RN42</strain>
    </source>
</reference>
<dbReference type="EMBL" id="ML119662">
    <property type="protein sequence ID" value="RPA83839.1"/>
    <property type="molecule type" value="Genomic_DNA"/>
</dbReference>
<dbReference type="AlphaFoldDB" id="A0A3N4IDI6"/>
<evidence type="ECO:0000313" key="2">
    <source>
        <dbReference type="EMBL" id="RPA83839.1"/>
    </source>
</evidence>
<sequence length="281" mass="32124">MVRDTRLSIDTHVAPRESLQIHNIPSPNIFVDYRQKSIEDLYRDLQNDLLQLRLTPAKDLSHRLEACISDSPAKQFYVFTTYAAAFAPFTTDPLSPTGHAAAHLLDSLPKTLEALTKPPLWPPRQEKLLLLRTILLEFVRSGVGRYFDRVESIVRKVEREMAAEGATGLKRSKSDAGSKRHSVATSQPGKEKKGLRIWPFSRRKKEEKREKKGWDVSGIEREAQRFSENELVQFVKLFRFVVDLQAPKVEAALIRYLEPDEGELQEAVSRSPNVETFQGRM</sequence>